<gene>
    <name evidence="2" type="ORF">CCHLO57077_00002047</name>
</gene>
<feature type="region of interest" description="Disordered" evidence="1">
    <location>
        <begin position="62"/>
        <end position="94"/>
    </location>
</feature>
<evidence type="ECO:0000313" key="3">
    <source>
        <dbReference type="Proteomes" id="UP001160390"/>
    </source>
</evidence>
<sequence>MTGHPFIHTMNTSHEPPGPRYQGPCPAGFSHQEQFGVPSCSPPEYQQDDNYFAQVEHLKQRLNTSLERKPNVKKRKAGRSGDEVNSHNQPPHDYLRGELDRSFTCPMQTPSEGPKIREIPRHRVEAVAVGRPFSWINTEAITLEVVSLPEPEEEAVDATHMDPMAESPPEEYVMPSRWVQVTDAQYLLLKDFQEFQERQRKSFYQHPNTHIRPHGSLESDPIPACYNSVVARAEGSSASAEVGSLANPENRSAEIAAQRAGTVYGA</sequence>
<dbReference type="EMBL" id="CABFNP030001012">
    <property type="protein sequence ID" value="CAI6090434.1"/>
    <property type="molecule type" value="Genomic_DNA"/>
</dbReference>
<evidence type="ECO:0000313" key="2">
    <source>
        <dbReference type="EMBL" id="CAI6090434.1"/>
    </source>
</evidence>
<proteinExistence type="predicted"/>
<protein>
    <submittedName>
        <fullName evidence="2">Uncharacterized protein</fullName>
    </submittedName>
</protein>
<accession>A0AA35Q4X5</accession>
<comment type="caution">
    <text evidence="2">The sequence shown here is derived from an EMBL/GenBank/DDBJ whole genome shotgun (WGS) entry which is preliminary data.</text>
</comment>
<dbReference type="AlphaFoldDB" id="A0AA35Q4X5"/>
<name>A0AA35Q4X5_9HYPO</name>
<keyword evidence="3" id="KW-1185">Reference proteome</keyword>
<feature type="region of interest" description="Disordered" evidence="1">
    <location>
        <begin position="1"/>
        <end position="48"/>
    </location>
</feature>
<reference evidence="2" key="1">
    <citation type="submission" date="2023-01" db="EMBL/GenBank/DDBJ databases">
        <authorList>
            <person name="Piombo E."/>
        </authorList>
    </citation>
    <scope>NUCLEOTIDE SEQUENCE</scope>
</reference>
<organism evidence="2 3">
    <name type="scientific">Clonostachys chloroleuca</name>
    <dbReference type="NCBI Taxonomy" id="1926264"/>
    <lineage>
        <taxon>Eukaryota</taxon>
        <taxon>Fungi</taxon>
        <taxon>Dikarya</taxon>
        <taxon>Ascomycota</taxon>
        <taxon>Pezizomycotina</taxon>
        <taxon>Sordariomycetes</taxon>
        <taxon>Hypocreomycetidae</taxon>
        <taxon>Hypocreales</taxon>
        <taxon>Bionectriaceae</taxon>
        <taxon>Clonostachys</taxon>
    </lineage>
</organism>
<dbReference type="Proteomes" id="UP001160390">
    <property type="component" value="Unassembled WGS sequence"/>
</dbReference>
<evidence type="ECO:0000256" key="1">
    <source>
        <dbReference type="SAM" id="MobiDB-lite"/>
    </source>
</evidence>